<dbReference type="Gene3D" id="3.90.550.10">
    <property type="entry name" value="Spore Coat Polysaccharide Biosynthesis Protein SpsA, Chain A"/>
    <property type="match status" value="1"/>
</dbReference>
<dbReference type="GO" id="GO:0009312">
    <property type="term" value="P:oligosaccharide biosynthetic process"/>
    <property type="evidence" value="ECO:0007669"/>
    <property type="project" value="InterPro"/>
</dbReference>
<evidence type="ECO:0000256" key="21">
    <source>
        <dbReference type="ARBA" id="ARBA00032915"/>
    </source>
</evidence>
<comment type="similarity">
    <text evidence="4">Belongs to the glycosyltransferase 16 (GT16) protein family.</text>
</comment>
<dbReference type="EMBL" id="SMOL01000487">
    <property type="protein sequence ID" value="KAB2610711.1"/>
    <property type="molecule type" value="Genomic_DNA"/>
</dbReference>
<reference evidence="27 29" key="3">
    <citation type="submission" date="2019-11" db="EMBL/GenBank/DDBJ databases">
        <title>A de novo genome assembly of a pear dwarfing rootstock.</title>
        <authorList>
            <person name="Wang F."/>
            <person name="Wang J."/>
            <person name="Li S."/>
            <person name="Zhang Y."/>
            <person name="Fang M."/>
            <person name="Ma L."/>
            <person name="Zhao Y."/>
            <person name="Jiang S."/>
        </authorList>
    </citation>
    <scope>NUCLEOTIDE SEQUENCE [LARGE SCALE GENOMIC DNA]</scope>
    <source>
        <strain evidence="27">S2</strain>
        <tissue evidence="27">Leaf</tissue>
    </source>
</reference>
<evidence type="ECO:0000256" key="1">
    <source>
        <dbReference type="ARBA" id="ARBA00001936"/>
    </source>
</evidence>
<feature type="binding site" evidence="24">
    <location>
        <position position="349"/>
    </location>
    <ligand>
        <name>Mn(2+)</name>
        <dbReference type="ChEBI" id="CHEBI:29035"/>
    </ligand>
</feature>
<keyword evidence="10 24" id="KW-0479">Metal-binding</keyword>
<evidence type="ECO:0000256" key="17">
    <source>
        <dbReference type="ARBA" id="ARBA00023211"/>
    </source>
</evidence>
<dbReference type="GO" id="GO:0008455">
    <property type="term" value="F:alpha-1,6-mannosylglycoprotein 2-beta-N-acetylglucosaminyltransferase activity"/>
    <property type="evidence" value="ECO:0007669"/>
    <property type="project" value="UniProtKB-EC"/>
</dbReference>
<organism evidence="27 29">
    <name type="scientific">Pyrus ussuriensis x Pyrus communis</name>
    <dbReference type="NCBI Taxonomy" id="2448454"/>
    <lineage>
        <taxon>Eukaryota</taxon>
        <taxon>Viridiplantae</taxon>
        <taxon>Streptophyta</taxon>
        <taxon>Embryophyta</taxon>
        <taxon>Tracheophyta</taxon>
        <taxon>Spermatophyta</taxon>
        <taxon>Magnoliopsida</taxon>
        <taxon>eudicotyledons</taxon>
        <taxon>Gunneridae</taxon>
        <taxon>Pentapetalae</taxon>
        <taxon>rosids</taxon>
        <taxon>fabids</taxon>
        <taxon>Rosales</taxon>
        <taxon>Rosaceae</taxon>
        <taxon>Amygdaloideae</taxon>
        <taxon>Maleae</taxon>
        <taxon>Pyrus</taxon>
    </lineage>
</organism>
<keyword evidence="15 25" id="KW-1015">Disulfide bond</keyword>
<keyword evidence="16" id="KW-0325">Glycoprotein</keyword>
<evidence type="ECO:0000256" key="13">
    <source>
        <dbReference type="ARBA" id="ARBA00023034"/>
    </source>
</evidence>
<dbReference type="GO" id="GO:0046872">
    <property type="term" value="F:metal ion binding"/>
    <property type="evidence" value="ECO:0007669"/>
    <property type="project" value="UniProtKB-KW"/>
</dbReference>
<dbReference type="InterPro" id="IPR007754">
    <property type="entry name" value="GlcNAc_II"/>
</dbReference>
<evidence type="ECO:0000256" key="18">
    <source>
        <dbReference type="ARBA" id="ARBA00029663"/>
    </source>
</evidence>
<comment type="catalytic activity">
    <reaction evidence="22">
        <text>an N(4)-{beta-D-GlcNAc-(1-&gt;2)-alpha-D-Man-(1-&gt;3)-[alpha-D-Man-(1-&gt;6)]-beta-D-Man-(1-&gt;4)-beta-D-GlcNAc-(1-&gt;4)-beta-D-GlcNAc}-L-asparaginyl-[protein] + UDP-N-acetyl-alpha-D-glucosamine = N(4)-{beta-D-GlcNAc-(1-&gt;2)-alpha-D-Man-(1-&gt;3)-[beta-D-GlcNAc-(1-&gt;2)-alpha-D-Man-(1-&gt;6)]-beta-D-Man-(1-&gt;4)-beta-D-GlcNAc-(1-&gt;4)-beta-D-GlcNAc}-L-asparaginyl-[protein] + UDP + H(+)</text>
        <dbReference type="Rhea" id="RHEA:12941"/>
        <dbReference type="Rhea" id="RHEA-COMP:13526"/>
        <dbReference type="Rhea" id="RHEA-COMP:14369"/>
        <dbReference type="ChEBI" id="CHEBI:15378"/>
        <dbReference type="ChEBI" id="CHEBI:57705"/>
        <dbReference type="ChEBI" id="CHEBI:58223"/>
        <dbReference type="ChEBI" id="CHEBI:60615"/>
        <dbReference type="ChEBI" id="CHEBI:60651"/>
        <dbReference type="EC" id="2.4.1.143"/>
    </reaction>
</comment>
<evidence type="ECO:0000313" key="29">
    <source>
        <dbReference type="Proteomes" id="UP000327157"/>
    </source>
</evidence>
<dbReference type="Proteomes" id="UP000327157">
    <property type="component" value="Chromosome 17"/>
</dbReference>
<comment type="cofactor">
    <cofactor evidence="1 24">
        <name>Mn(2+)</name>
        <dbReference type="ChEBI" id="CHEBI:29035"/>
    </cofactor>
</comment>
<evidence type="ECO:0000256" key="12">
    <source>
        <dbReference type="ARBA" id="ARBA00022989"/>
    </source>
</evidence>
<keyword evidence="13" id="KW-0333">Golgi apparatus</keyword>
<dbReference type="GO" id="GO:0005795">
    <property type="term" value="C:Golgi stack"/>
    <property type="evidence" value="ECO:0007669"/>
    <property type="project" value="InterPro"/>
</dbReference>
<keyword evidence="9 26" id="KW-0812">Transmembrane</keyword>
<evidence type="ECO:0000256" key="8">
    <source>
        <dbReference type="ARBA" id="ARBA00022679"/>
    </source>
</evidence>
<dbReference type="UniPathway" id="UPA00378"/>
<evidence type="ECO:0000256" key="19">
    <source>
        <dbReference type="ARBA" id="ARBA00031203"/>
    </source>
</evidence>
<keyword evidence="14 26" id="KW-0472">Membrane</keyword>
<evidence type="ECO:0000256" key="24">
    <source>
        <dbReference type="PIRSR" id="PIRSR607754-2"/>
    </source>
</evidence>
<evidence type="ECO:0000256" key="3">
    <source>
        <dbReference type="ARBA" id="ARBA00004922"/>
    </source>
</evidence>
<feature type="disulfide bond" evidence="25">
    <location>
        <begin position="263"/>
        <end position="266"/>
    </location>
</feature>
<comment type="subcellular location">
    <subcellularLocation>
        <location evidence="2">Golgi apparatus membrane</location>
        <topology evidence="2">Single-pass type II membrane protein</topology>
    </subcellularLocation>
</comment>
<evidence type="ECO:0000256" key="23">
    <source>
        <dbReference type="PIRSR" id="PIRSR607754-1"/>
    </source>
</evidence>
<evidence type="ECO:0000256" key="5">
    <source>
        <dbReference type="ARBA" id="ARBA00012613"/>
    </source>
</evidence>
<evidence type="ECO:0000256" key="11">
    <source>
        <dbReference type="ARBA" id="ARBA00022968"/>
    </source>
</evidence>
<gene>
    <name evidence="27" type="ORF">D8674_018743</name>
    <name evidence="28" type="ORF">D8674_018748</name>
</gene>
<evidence type="ECO:0000256" key="20">
    <source>
        <dbReference type="ARBA" id="ARBA00032552"/>
    </source>
</evidence>
<keyword evidence="8 27" id="KW-0808">Transferase</keyword>
<keyword evidence="29" id="KW-1185">Reference proteome</keyword>
<keyword evidence="12 26" id="KW-1133">Transmembrane helix</keyword>
<dbReference type="PANTHER" id="PTHR12871">
    <property type="entry name" value="BETA-1,2-N-ACETYLGLUCOSAMINYLTRANSFERASE II"/>
    <property type="match status" value="1"/>
</dbReference>
<feature type="binding site" evidence="24">
    <location>
        <position position="241"/>
    </location>
    <ligand>
        <name>Mn(2+)</name>
        <dbReference type="ChEBI" id="CHEBI:29035"/>
    </ligand>
</feature>
<feature type="binding site" evidence="23">
    <location>
        <position position="139"/>
    </location>
    <ligand>
        <name>substrate</name>
    </ligand>
</feature>
<protein>
    <recommendedName>
        <fullName evidence="6">Alpha-1,6-mannosyl-glycoprotein 2-beta-N-acetylglucosaminyltransferase</fullName>
        <ecNumber evidence="5">2.4.1.143</ecNumber>
    </recommendedName>
    <alternativeName>
        <fullName evidence="21">Beta-1,2-N-acetylglucosaminyltransferase II</fullName>
    </alternativeName>
    <alternativeName>
        <fullName evidence="20">GlcNAc-T II</fullName>
    </alternativeName>
    <alternativeName>
        <fullName evidence="19">Mannoside acetylglucosaminyltransferase 2</fullName>
    </alternativeName>
    <alternativeName>
        <fullName evidence="18">N-glycosyl-oligosaccharide-glycoprotein N-acetylglucosaminyltransferase II</fullName>
    </alternativeName>
</protein>
<keyword evidence="7 27" id="KW-0328">Glycosyltransferase</keyword>
<keyword evidence="11" id="KW-0735">Signal-anchor</keyword>
<dbReference type="EMBL" id="SMOL01000487">
    <property type="protein sequence ID" value="KAB2610716.1"/>
    <property type="molecule type" value="Genomic_DNA"/>
</dbReference>
<reference evidence="27 29" key="1">
    <citation type="submission" date="2019-09" db="EMBL/GenBank/DDBJ databases">
        <authorList>
            <person name="Ou C."/>
        </authorList>
    </citation>
    <scope>NUCLEOTIDE SEQUENCE [LARGE SCALE GENOMIC DNA]</scope>
    <source>
        <strain evidence="27">S2</strain>
        <tissue evidence="27">Leaf</tissue>
    </source>
</reference>
<evidence type="ECO:0000256" key="6">
    <source>
        <dbReference type="ARBA" id="ARBA00014817"/>
    </source>
</evidence>
<sequence length="427" mass="49291">MAIIKKHRLNDEAAFRRFLPLVSITLLGVFLLMFLLRFYSISNFVTPPSDDFGELSIRSGNRSHVRQIISLPKQTEFSLKLEKRNQLPPRNLDLYPSLAKDHITIVLYVHNRPQYLKVAVDSLSQVVGINETLLIVSHDGYFEEMNKVVEGVRFCQVKQIFAPYSPHVFPNSFPGVSPTDCKERDDAKTKHCKGTPDQYGNHRSPKIVSLKHHWWWMMNTVWDGLKETKDHNGHILFIEEDHYIYPNAYRNLQILTELKPQKCPHCYAANLAPCDVNARGEGWDSLIAERMGNVGYTFNRTVWRKIHKKTSEFCFFDDYNWDITMWATVYPSFGNPVFTLRGPRTSAVHFGRCGLHQGQGEAKACIDNGMVNFKLEEIDKVANINSDWEVQVFENQPGYKAGFKGWGGWGDKRDHRLCLSFAQMYHS</sequence>
<evidence type="ECO:0000256" key="10">
    <source>
        <dbReference type="ARBA" id="ARBA00022723"/>
    </source>
</evidence>
<evidence type="ECO:0000256" key="16">
    <source>
        <dbReference type="ARBA" id="ARBA00023180"/>
    </source>
</evidence>
<dbReference type="AlphaFoldDB" id="A0A5N5GAE5"/>
<proteinExistence type="inferred from homology"/>
<keyword evidence="17 24" id="KW-0464">Manganese</keyword>
<evidence type="ECO:0000256" key="2">
    <source>
        <dbReference type="ARBA" id="ARBA00004323"/>
    </source>
</evidence>
<evidence type="ECO:0000256" key="22">
    <source>
        <dbReference type="ARBA" id="ARBA00093257"/>
    </source>
</evidence>
<evidence type="ECO:0000256" key="26">
    <source>
        <dbReference type="SAM" id="Phobius"/>
    </source>
</evidence>
<dbReference type="SUPFAM" id="SSF53448">
    <property type="entry name" value="Nucleotide-diphospho-sugar transferases"/>
    <property type="match status" value="1"/>
</dbReference>
<dbReference type="GO" id="GO:0006487">
    <property type="term" value="P:protein N-linked glycosylation"/>
    <property type="evidence" value="ECO:0007669"/>
    <property type="project" value="TreeGrafter"/>
</dbReference>
<dbReference type="Pfam" id="PF05060">
    <property type="entry name" value="MGAT2"/>
    <property type="match status" value="1"/>
</dbReference>
<evidence type="ECO:0000313" key="28">
    <source>
        <dbReference type="EMBL" id="KAB2610716.1"/>
    </source>
</evidence>
<evidence type="ECO:0000313" key="27">
    <source>
        <dbReference type="EMBL" id="KAB2610711.1"/>
    </source>
</evidence>
<comment type="pathway">
    <text evidence="3">Protein modification; protein glycosylation.</text>
</comment>
<evidence type="ECO:0000256" key="14">
    <source>
        <dbReference type="ARBA" id="ARBA00023136"/>
    </source>
</evidence>
<evidence type="ECO:0000256" key="9">
    <source>
        <dbReference type="ARBA" id="ARBA00022692"/>
    </source>
</evidence>
<dbReference type="PANTHER" id="PTHR12871:SF0">
    <property type="entry name" value="ALPHA-1,6-MANNOSYL-GLYCOPROTEIN 2-BETA-N-ACETYLGLUCOSAMINYLTRANSFERASE"/>
    <property type="match status" value="1"/>
</dbReference>
<feature type="disulfide bond" evidence="25">
    <location>
        <begin position="181"/>
        <end position="192"/>
    </location>
</feature>
<name>A0A5N5GAE5_9ROSA</name>
<dbReference type="InterPro" id="IPR029044">
    <property type="entry name" value="Nucleotide-diphossugar_trans"/>
</dbReference>
<feature type="disulfide bond" evidence="25">
    <location>
        <begin position="314"/>
        <end position="418"/>
    </location>
</feature>
<comment type="caution">
    <text evidence="27">The sequence shown here is derived from an EMBL/GenBank/DDBJ whole genome shotgun (WGS) entry which is preliminary data.</text>
</comment>
<evidence type="ECO:0000256" key="25">
    <source>
        <dbReference type="PIRSR" id="PIRSR607754-3"/>
    </source>
</evidence>
<dbReference type="GO" id="GO:0000139">
    <property type="term" value="C:Golgi membrane"/>
    <property type="evidence" value="ECO:0007669"/>
    <property type="project" value="UniProtKB-SubCell"/>
</dbReference>
<dbReference type="EC" id="2.4.1.143" evidence="5"/>
<reference evidence="29" key="2">
    <citation type="submission" date="2019-10" db="EMBL/GenBank/DDBJ databases">
        <title>A de novo genome assembly of a pear dwarfing rootstock.</title>
        <authorList>
            <person name="Wang F."/>
            <person name="Wang J."/>
            <person name="Li S."/>
            <person name="Zhang Y."/>
            <person name="Fang M."/>
            <person name="Ma L."/>
            <person name="Zhao Y."/>
            <person name="Jiang S."/>
        </authorList>
    </citation>
    <scope>NUCLEOTIDE SEQUENCE [LARGE SCALE GENOMIC DNA]</scope>
</reference>
<dbReference type="OrthoDB" id="6019616at2759"/>
<evidence type="ECO:0000256" key="7">
    <source>
        <dbReference type="ARBA" id="ARBA00022676"/>
    </source>
</evidence>
<evidence type="ECO:0000256" key="4">
    <source>
        <dbReference type="ARBA" id="ARBA00011011"/>
    </source>
</evidence>
<feature type="transmembrane region" description="Helical" evidence="26">
    <location>
        <begin position="21"/>
        <end position="39"/>
    </location>
</feature>
<accession>A0A5N5GAE5</accession>
<evidence type="ECO:0000256" key="15">
    <source>
        <dbReference type="ARBA" id="ARBA00023157"/>
    </source>
</evidence>